<sequence length="82" mass="9151">MGNTLLAAQRVVSPRGRSDVREEWNPALPARGFKQCRVRLISLDEILELRQYGHFGRWIRTSVLGPAHGPYGATRPLALKAA</sequence>
<reference evidence="2" key="1">
    <citation type="journal article" date="2019" name="Int. J. Syst. Evol. Microbiol.">
        <title>The Global Catalogue of Microorganisms (GCM) 10K type strain sequencing project: providing services to taxonomists for standard genome sequencing and annotation.</title>
        <authorList>
            <consortium name="The Broad Institute Genomics Platform"/>
            <consortium name="The Broad Institute Genome Sequencing Center for Infectious Disease"/>
            <person name="Wu L."/>
            <person name="Ma J."/>
        </authorList>
    </citation>
    <scope>NUCLEOTIDE SEQUENCE [LARGE SCALE GENOMIC DNA]</scope>
    <source>
        <strain evidence="2">JCM 4737</strain>
    </source>
</reference>
<evidence type="ECO:0000313" key="2">
    <source>
        <dbReference type="Proteomes" id="UP000599437"/>
    </source>
</evidence>
<dbReference type="EMBL" id="BMVO01000003">
    <property type="protein sequence ID" value="GHA95407.1"/>
    <property type="molecule type" value="Genomic_DNA"/>
</dbReference>
<name>A0ABQ3DL69_9ACTN</name>
<keyword evidence="2" id="KW-1185">Reference proteome</keyword>
<gene>
    <name evidence="1" type="ORF">GCM10010346_17790</name>
</gene>
<accession>A0ABQ3DL69</accession>
<organism evidence="1 2">
    <name type="scientific">Streptomyces chryseus</name>
    <dbReference type="NCBI Taxonomy" id="68186"/>
    <lineage>
        <taxon>Bacteria</taxon>
        <taxon>Bacillati</taxon>
        <taxon>Actinomycetota</taxon>
        <taxon>Actinomycetes</taxon>
        <taxon>Kitasatosporales</taxon>
        <taxon>Streptomycetaceae</taxon>
        <taxon>Streptomyces</taxon>
    </lineage>
</organism>
<comment type="caution">
    <text evidence="1">The sequence shown here is derived from an EMBL/GenBank/DDBJ whole genome shotgun (WGS) entry which is preliminary data.</text>
</comment>
<evidence type="ECO:0008006" key="3">
    <source>
        <dbReference type="Google" id="ProtNLM"/>
    </source>
</evidence>
<protein>
    <recommendedName>
        <fullName evidence="3">Transposase</fullName>
    </recommendedName>
</protein>
<evidence type="ECO:0000313" key="1">
    <source>
        <dbReference type="EMBL" id="GHA95407.1"/>
    </source>
</evidence>
<proteinExistence type="predicted"/>
<dbReference type="Proteomes" id="UP000599437">
    <property type="component" value="Unassembled WGS sequence"/>
</dbReference>